<keyword evidence="2" id="KW-1185">Reference proteome</keyword>
<comment type="caution">
    <text evidence="1">The sequence shown here is derived from an EMBL/GenBank/DDBJ whole genome shotgun (WGS) entry which is preliminary data.</text>
</comment>
<evidence type="ECO:0000313" key="1">
    <source>
        <dbReference type="EMBL" id="MPC68605.1"/>
    </source>
</evidence>
<sequence>MSPGSSKAKVLLALSICQMGDLKRYYVFSLE</sequence>
<protein>
    <submittedName>
        <fullName evidence="1">Uncharacterized protein</fullName>
    </submittedName>
</protein>
<gene>
    <name evidence="1" type="ORF">E2C01_062807</name>
</gene>
<evidence type="ECO:0000313" key="2">
    <source>
        <dbReference type="Proteomes" id="UP000324222"/>
    </source>
</evidence>
<reference evidence="1 2" key="1">
    <citation type="submission" date="2019-05" db="EMBL/GenBank/DDBJ databases">
        <title>Another draft genome of Portunus trituberculatus and its Hox gene families provides insights of decapod evolution.</title>
        <authorList>
            <person name="Jeong J.-H."/>
            <person name="Song I."/>
            <person name="Kim S."/>
            <person name="Choi T."/>
            <person name="Kim D."/>
            <person name="Ryu S."/>
            <person name="Kim W."/>
        </authorList>
    </citation>
    <scope>NUCLEOTIDE SEQUENCE [LARGE SCALE GENOMIC DNA]</scope>
    <source>
        <tissue evidence="1">Muscle</tissue>
    </source>
</reference>
<dbReference type="AlphaFoldDB" id="A0A5B7HGF5"/>
<accession>A0A5B7HGF5</accession>
<dbReference type="EMBL" id="VSRR010028100">
    <property type="protein sequence ID" value="MPC68605.1"/>
    <property type="molecule type" value="Genomic_DNA"/>
</dbReference>
<dbReference type="Proteomes" id="UP000324222">
    <property type="component" value="Unassembled WGS sequence"/>
</dbReference>
<organism evidence="1 2">
    <name type="scientific">Portunus trituberculatus</name>
    <name type="common">Swimming crab</name>
    <name type="synonym">Neptunus trituberculatus</name>
    <dbReference type="NCBI Taxonomy" id="210409"/>
    <lineage>
        <taxon>Eukaryota</taxon>
        <taxon>Metazoa</taxon>
        <taxon>Ecdysozoa</taxon>
        <taxon>Arthropoda</taxon>
        <taxon>Crustacea</taxon>
        <taxon>Multicrustacea</taxon>
        <taxon>Malacostraca</taxon>
        <taxon>Eumalacostraca</taxon>
        <taxon>Eucarida</taxon>
        <taxon>Decapoda</taxon>
        <taxon>Pleocyemata</taxon>
        <taxon>Brachyura</taxon>
        <taxon>Eubrachyura</taxon>
        <taxon>Portunoidea</taxon>
        <taxon>Portunidae</taxon>
        <taxon>Portuninae</taxon>
        <taxon>Portunus</taxon>
    </lineage>
</organism>
<proteinExistence type="predicted"/>
<name>A0A5B7HGF5_PORTR</name>